<evidence type="ECO:0000313" key="3">
    <source>
        <dbReference type="Proteomes" id="UP000622317"/>
    </source>
</evidence>
<comment type="caution">
    <text evidence="2">The sequence shown here is derived from an EMBL/GenBank/DDBJ whole genome shotgun (WGS) entry which is preliminary data.</text>
</comment>
<organism evidence="2 3">
    <name type="scientific">Pelagicoccus enzymogenes</name>
    <dbReference type="NCBI Taxonomy" id="2773457"/>
    <lineage>
        <taxon>Bacteria</taxon>
        <taxon>Pseudomonadati</taxon>
        <taxon>Verrucomicrobiota</taxon>
        <taxon>Opitutia</taxon>
        <taxon>Puniceicoccales</taxon>
        <taxon>Pelagicoccaceae</taxon>
        <taxon>Pelagicoccus</taxon>
    </lineage>
</organism>
<name>A0A927FBP4_9BACT</name>
<keyword evidence="1" id="KW-0732">Signal</keyword>
<feature type="chain" id="PRO_5037013649" evidence="1">
    <location>
        <begin position="29"/>
        <end position="151"/>
    </location>
</feature>
<protein>
    <submittedName>
        <fullName evidence="2">Uncharacterized protein</fullName>
    </submittedName>
</protein>
<reference evidence="2" key="1">
    <citation type="submission" date="2020-09" db="EMBL/GenBank/DDBJ databases">
        <title>Pelagicoccus enzymogenes sp. nov. with an EPS production, isolated from marine sediment.</title>
        <authorList>
            <person name="Feng X."/>
        </authorList>
    </citation>
    <scope>NUCLEOTIDE SEQUENCE</scope>
    <source>
        <strain evidence="2">NFK12</strain>
    </source>
</reference>
<gene>
    <name evidence="2" type="ORF">IEN85_13440</name>
</gene>
<proteinExistence type="predicted"/>
<dbReference type="EMBL" id="JACYFG010000036">
    <property type="protein sequence ID" value="MBD5780498.1"/>
    <property type="molecule type" value="Genomic_DNA"/>
</dbReference>
<accession>A0A927FBP4</accession>
<feature type="signal peptide" evidence="1">
    <location>
        <begin position="1"/>
        <end position="28"/>
    </location>
</feature>
<dbReference type="Proteomes" id="UP000622317">
    <property type="component" value="Unassembled WGS sequence"/>
</dbReference>
<evidence type="ECO:0000313" key="2">
    <source>
        <dbReference type="EMBL" id="MBD5780498.1"/>
    </source>
</evidence>
<evidence type="ECO:0000256" key="1">
    <source>
        <dbReference type="SAM" id="SignalP"/>
    </source>
</evidence>
<sequence>MKKFRAPQYASFALVAILATFLTSLAQAADSINIRATLILGSNDGGGVDASLHQYERNLKKVLPFDTFRNQGSSRARVAVPGSNIIGLSGEHDVSVKVDPAGDGKYRISAQWKRSGHTLVNTTVVASKDRPTVLVGPSSGNGRIILLLIAH</sequence>
<dbReference type="RefSeq" id="WP_191617599.1">
    <property type="nucleotide sequence ID" value="NZ_JACYFG010000036.1"/>
</dbReference>
<dbReference type="AlphaFoldDB" id="A0A927FBP4"/>
<keyword evidence="3" id="KW-1185">Reference proteome</keyword>